<evidence type="ECO:0000313" key="3">
    <source>
        <dbReference type="Proteomes" id="UP000004291"/>
    </source>
</evidence>
<accession>A9D723</accession>
<comment type="caution">
    <text evidence="2">The sequence shown here is derived from an EMBL/GenBank/DDBJ whole genome shotgun (WGS) entry which is preliminary data.</text>
</comment>
<organism evidence="2 3">
    <name type="scientific">Hoeflea phototrophica (strain DSM 17068 / NCIMB 14078 / DFL-43)</name>
    <dbReference type="NCBI Taxonomy" id="411684"/>
    <lineage>
        <taxon>Bacteria</taxon>
        <taxon>Pseudomonadati</taxon>
        <taxon>Pseudomonadota</taxon>
        <taxon>Alphaproteobacteria</taxon>
        <taxon>Hyphomicrobiales</taxon>
        <taxon>Rhizobiaceae</taxon>
        <taxon>Hoeflea</taxon>
    </lineage>
</organism>
<name>A9D723_HOEPD</name>
<reference evidence="2 3" key="1">
    <citation type="submission" date="2007-10" db="EMBL/GenBank/DDBJ databases">
        <authorList>
            <person name="Wagner-Dobler I."/>
            <person name="Ferriera S."/>
            <person name="Johnson J."/>
            <person name="Kravitz S."/>
            <person name="Beeson K."/>
            <person name="Sutton G."/>
            <person name="Rogers Y.-H."/>
            <person name="Friedman R."/>
            <person name="Frazier M."/>
            <person name="Venter J.C."/>
        </authorList>
    </citation>
    <scope>NUCLEOTIDE SEQUENCE [LARGE SCALE GENOMIC DNA]</scope>
    <source>
        <strain evidence="2 3">DFL-43</strain>
    </source>
</reference>
<evidence type="ECO:0000256" key="1">
    <source>
        <dbReference type="SAM" id="Phobius"/>
    </source>
</evidence>
<protein>
    <submittedName>
        <fullName evidence="2">Uncharacterized protein</fullName>
    </submittedName>
</protein>
<sequence length="81" mass="8625">MGEPYQASDASRTSLIAPPIALASFAAASLSGASKSATELEAFRFGRIACFLPFLFIYKPGLLPVGSWLHIGYVFASSLIR</sequence>
<dbReference type="STRING" id="411684.HPDFL43_10407"/>
<gene>
    <name evidence="2" type="ORF">HPDFL43_10407</name>
</gene>
<keyword evidence="1" id="KW-0812">Transmembrane</keyword>
<keyword evidence="3" id="KW-1185">Reference proteome</keyword>
<proteinExistence type="predicted"/>
<dbReference type="Proteomes" id="UP000004291">
    <property type="component" value="Chromosome"/>
</dbReference>
<dbReference type="AlphaFoldDB" id="A9D723"/>
<keyword evidence="1" id="KW-0472">Membrane</keyword>
<dbReference type="EMBL" id="ABIA03000002">
    <property type="protein sequence ID" value="EDQ33642.1"/>
    <property type="molecule type" value="Genomic_DNA"/>
</dbReference>
<feature type="transmembrane region" description="Helical" evidence="1">
    <location>
        <begin position="45"/>
        <end position="71"/>
    </location>
</feature>
<dbReference type="HOGENOM" id="CLU_2569173_0_0_5"/>
<evidence type="ECO:0000313" key="2">
    <source>
        <dbReference type="EMBL" id="EDQ33642.1"/>
    </source>
</evidence>
<keyword evidence="1" id="KW-1133">Transmembrane helix</keyword>
<reference evidence="2 3" key="2">
    <citation type="submission" date="2012-06" db="EMBL/GenBank/DDBJ databases">
        <authorList>
            <person name="Fiebig A."/>
        </authorList>
    </citation>
    <scope>NUCLEOTIDE SEQUENCE [LARGE SCALE GENOMIC DNA]</scope>
    <source>
        <strain evidence="2 3">DFL-43</strain>
    </source>
</reference>
<feature type="transmembrane region" description="Helical" evidence="1">
    <location>
        <begin position="15"/>
        <end position="33"/>
    </location>
</feature>